<protein>
    <recommendedName>
        <fullName evidence="4">Integrase catalytic domain-containing protein</fullName>
    </recommendedName>
</protein>
<feature type="compositionally biased region" description="Basic and acidic residues" evidence="2">
    <location>
        <begin position="866"/>
        <end position="877"/>
    </location>
</feature>
<feature type="coiled-coil region" evidence="1">
    <location>
        <begin position="446"/>
        <end position="494"/>
    </location>
</feature>
<feature type="non-terminal residue" evidence="5">
    <location>
        <position position="2876"/>
    </location>
</feature>
<feature type="compositionally biased region" description="Low complexity" evidence="2">
    <location>
        <begin position="1069"/>
        <end position="1083"/>
    </location>
</feature>
<keyword evidence="3" id="KW-0472">Membrane</keyword>
<proteinExistence type="predicted"/>
<feature type="compositionally biased region" description="Low complexity" evidence="2">
    <location>
        <begin position="1966"/>
        <end position="1992"/>
    </location>
</feature>
<organism evidence="5">
    <name type="scientific">Cladocopium goreaui</name>
    <dbReference type="NCBI Taxonomy" id="2562237"/>
    <lineage>
        <taxon>Eukaryota</taxon>
        <taxon>Sar</taxon>
        <taxon>Alveolata</taxon>
        <taxon>Dinophyceae</taxon>
        <taxon>Suessiales</taxon>
        <taxon>Symbiodiniaceae</taxon>
        <taxon>Cladocopium</taxon>
    </lineage>
</organism>
<dbReference type="Pfam" id="PF07727">
    <property type="entry name" value="RVT_2"/>
    <property type="match status" value="1"/>
</dbReference>
<feature type="domain" description="Integrase catalytic" evidence="4">
    <location>
        <begin position="1576"/>
        <end position="1740"/>
    </location>
</feature>
<feature type="compositionally biased region" description="Basic and acidic residues" evidence="2">
    <location>
        <begin position="1461"/>
        <end position="1472"/>
    </location>
</feature>
<comment type="caution">
    <text evidence="5">The sequence shown here is derived from an EMBL/GenBank/DDBJ whole genome shotgun (WGS) entry which is preliminary data.</text>
</comment>
<feature type="region of interest" description="Disordered" evidence="2">
    <location>
        <begin position="1961"/>
        <end position="1992"/>
    </location>
</feature>
<keyword evidence="3" id="KW-1133">Transmembrane helix</keyword>
<dbReference type="PANTHER" id="PTHR37984:SF5">
    <property type="entry name" value="PROTEIN NYNRIN-LIKE"/>
    <property type="match status" value="1"/>
</dbReference>
<reference evidence="5" key="1">
    <citation type="submission" date="2022-10" db="EMBL/GenBank/DDBJ databases">
        <authorList>
            <person name="Chen Y."/>
            <person name="Dougan E. K."/>
            <person name="Chan C."/>
            <person name="Rhodes N."/>
            <person name="Thang M."/>
        </authorList>
    </citation>
    <scope>NUCLEOTIDE SEQUENCE</scope>
</reference>
<keyword evidence="3" id="KW-0812">Transmembrane</keyword>
<evidence type="ECO:0000313" key="6">
    <source>
        <dbReference type="EMBL" id="CAL4807941.1"/>
    </source>
</evidence>
<sequence>KTGSLVSRSALLPGFTVAPEPESTLANCFAPLRFALLLDLLPYGWATSGTSGTLLRSSLVSCGWWQPFGHRNLTFAGYYVDLLDFLRICLVGAFALWLLAPFCTCLDLELYFLKTFETLGPCTFYLAELFVTEYNNLFGFLYFLLAALLGLFALLVSQWLTMRRAEMNWWMASLDTESCKKYNVAARWALRQYGVVRARCEEFEPDELLGTPADTMVTEDGETVERVAADPFAGLKKLMAALETSVGKTLLDRRGELRAQFYQDLRRSPGEPITAFCTRFRTLASELKREGITLPDGELGWFLKDRMGLDSIRKQLLDTALGAQEGYDLVESEALRLFRDLHTADPLHRRPPDRPPLLQRFLSSSQQSGHSGRTSVPSSGSSHASTFRSFRSASSNNSAKPSGFSKPFQTAPRQAMVAEGVEEDEPEEEELLPADDQTQSAPASLEEVLQAEAEVLASELQQLEDEGSVEPQLLEELENGVEAAAESLVTMREARSRIAEVRKDRGFGKAGTGKGNFKPKLHGNQDSAKKATTKCWDCGESGHWGGDPQCRRPGAGLYKPKGQGNLSGPTKHVKMVEALNTEHAIEVVDSGIKPEDAHEVMACSTRSLSLPEVLDYVNESNAAQTQVLSLDKRMIGALDSACNRTCSGNVWLNHYLKSLEKAPKEIKDLIKASPESEVFRFGNGGSKTSFMRYRLPMMVGSSLLTVWVSVVDVPSLGLLLGRDFLDAIGAVLSFSRKMLRADLLDASLVPLRQIAAGHFALRLAPPTWTLPGALRWRRTGLDGVVEVEVSPEEWLKRKLSAHAIHAKPEHEHLVTEQGEQAADLVHSGLVVQPANDAASLLLARPAQAMRSSTSFRSTTTSSPESSADRALRPDGTRKPSQRVKGDLAPLEKNVAATGKPRSMARSWNALVVAAAAASAVLAGALPQCDHHRPVAFAKRADGKQHGISLPQLAKTMDFEGLKMTFLEDPLLMGMMAARQVKGAAAAMRKAALQEAQAQAKKTEERGQKTEAIRQLIGPKGGLPTLKADLLRLAALLHIIVPEKATVEDLKALCRPLVNELKMDSKQPASTVAASGSSSSGLTVEPKAKMKAPPPGMKRPGMDITEREVVQNTHDMQVLLANQEERFQAMLTQVMQHVMHMANNQFRATPGELETPDAPMGQSQELTPEQEYQIRLAAAGDLQVENYMRPGLSQQIAQAWERHERDRRLVSRSTKEVEAVMDFEWESNLMDFMNETFVTTIDLAHPQLRDPLVQEIFTATQRVTLEAQKRGHLTGDPLSLESGWDFMKALDRRAAYAKVKREKPYFLVLAYPCGPWSPLQRLNPAADLPEKREAHRELIRFALSLARLQLRNGRHFILENPVGSESWSLPEIIKFLEEEEAKLARFDQCRFNLRSADGWLHKKATQVATSSEAVRSHLDQVRCTGDHLHQPVIGGSKITARAGHYPGQLAKTMVLAMEEEFERQFSPKPKEALAVEDGGGDEISGDEEERLAPGVDAPSSSEDGQPDGLGLEKAAISPAVKQAIKRLHENTGHRSNKRLARALALSGAPPEVVKAARLHKCSVCQEMRAPKARRPASLPTPRDVSDQVHIDIFEGYDLAEQRFYIVHVIDHCSRFQLAEVLPDKSSASVIKFMKKRWFPIFGAPRVLVADQGREFVSWEFEQLCSENAILLWHCAVQAPWQNGLCERGGGIIKALLHSIVKSQSVTGKEDMDLALQEAITAYNGDVNELGVSPAQAALGRQPRLQGDVLGDFGQRVAEHGLVDSRPSLARQVAMRETARVAKARLHFSRGLRRALLSRSRNTTVTQPLEPGSIVYYFRQTKYNNKTAGSRKKLSLRRWHGPALLVANEGDVNCFLSHKGQLTKCAREHVRLASTMEQIAAETWRDAIDEVVEAAQHDQALRQRAQAQPPEAVANAEDSEAVQAEPAASVAPVFPQQAQQAASAPTDLPPVAPQEFAQALRPAHDGGTTAAPTVASSMPPSVASSRRTTLRSRSPVPEAVLRAGLMAHPTTAPAALSPATPVAPAAPKTPSAPATPRLGRAVERAKEMTADPVAGKREAEMTLDELARTLTPKASSTASGSKKPFDALVLSHDEVKEVQAALQQDDLHPLRRLFLEAAAEESNPMDFECEDRGTWKGSWPLPSRSQLQAMKAVGTMLPRGEQEAMAVQTARKEYKWRDMTPEAKAEFREAAQKGWQTWVDNDAVEVLSPDEAKRIRENLKQSNKSHLILHPRYVYTDKNDGLRTEERQLPLKASARLVVPGYKDVSAYEVRKDAPTASRTSVHLLLVFTASKGWHLLSADVKAAFLKGELFLDGERILYIENLSTNDPTEPGLPLGAGGLARLKKGIFGLSDSPRRWYLRLHKSLTALGWKRSSIDSALWMLWSPTGECEGMICSHVDDLLFGGNDRAKQLLLKLGEELGYGSLEEKSFHYCGKLIKQHGDGSISVSMEEYHSNLKPLVIAENRRKTPEATLTPAEHKQLRALLGSMQWLVAQVRFDQGFQLCTLQGESPTIGTMLRANLLLRRFKQTPKFALWFRPMNLDGCGLLGVSDASLGNVQRSGAAGEDPMLKVYSQSAYLILIADKDLMAGRPGKFAVLDARSHRLTRVCRSTYAAELLGVEECFDVGIYLRGCLAEAFGLPVDGKDVSSSLSQVPLTVVTDAKDVFDKGCSDTPSYGSQKSLAFTVSWLRSTLRQPQTCLRWTSTQNMIVDALTKDMDVSHFHHILEKGEWCVKFNQDFIKQTSKVAKSNAVANEVKVGKPMSPADPLLSRLARLSESPGWHQQDGVVVHVARNARALRTPKPRHDPEEFSLRSSYGRFDLKDGSAEWRQLEQNVSYGDLPYSCTGLIGQTANVLVTFFRMPSHFNKRRESTEKDMPSHG</sequence>
<dbReference type="GO" id="GO:0015074">
    <property type="term" value="P:DNA integration"/>
    <property type="evidence" value="ECO:0007669"/>
    <property type="project" value="InterPro"/>
</dbReference>
<gene>
    <name evidence="5" type="ORF">C1SCF055_LOCUS45030</name>
</gene>
<evidence type="ECO:0000256" key="3">
    <source>
        <dbReference type="SAM" id="Phobius"/>
    </source>
</evidence>
<feature type="region of interest" description="Disordered" evidence="2">
    <location>
        <begin position="1897"/>
        <end position="1948"/>
    </location>
</feature>
<feature type="compositionally biased region" description="Acidic residues" evidence="2">
    <location>
        <begin position="420"/>
        <end position="433"/>
    </location>
</feature>
<dbReference type="Pfam" id="PF00665">
    <property type="entry name" value="rve"/>
    <property type="match status" value="1"/>
</dbReference>
<dbReference type="InterPro" id="IPR001584">
    <property type="entry name" value="Integrase_cat-core"/>
</dbReference>
<dbReference type="Proteomes" id="UP001152797">
    <property type="component" value="Unassembled WGS sequence"/>
</dbReference>
<feature type="transmembrane region" description="Helical" evidence="3">
    <location>
        <begin position="78"/>
        <end position="100"/>
    </location>
</feature>
<dbReference type="PANTHER" id="PTHR37984">
    <property type="entry name" value="PROTEIN CBG26694"/>
    <property type="match status" value="1"/>
</dbReference>
<evidence type="ECO:0000313" key="5">
    <source>
        <dbReference type="EMBL" id="CAI4020629.1"/>
    </source>
</evidence>
<evidence type="ECO:0000256" key="1">
    <source>
        <dbReference type="SAM" id="Coils"/>
    </source>
</evidence>
<dbReference type="EMBL" id="CAMXCT030006822">
    <property type="protein sequence ID" value="CAL4807941.1"/>
    <property type="molecule type" value="Genomic_DNA"/>
</dbReference>
<dbReference type="InterPro" id="IPR036397">
    <property type="entry name" value="RNaseH_sf"/>
</dbReference>
<feature type="compositionally biased region" description="Low complexity" evidence="2">
    <location>
        <begin position="851"/>
        <end position="865"/>
    </location>
</feature>
<dbReference type="EMBL" id="CAMXCT020006822">
    <property type="protein sequence ID" value="CAL1174004.1"/>
    <property type="molecule type" value="Genomic_DNA"/>
</dbReference>
<dbReference type="InterPro" id="IPR013103">
    <property type="entry name" value="RVT_2"/>
</dbReference>
<name>A0A9P1GST1_9DINO</name>
<feature type="compositionally biased region" description="Low complexity" evidence="2">
    <location>
        <begin position="1900"/>
        <end position="1912"/>
    </location>
</feature>
<feature type="region of interest" description="Disordered" evidence="2">
    <location>
        <begin position="1063"/>
        <end position="1100"/>
    </location>
</feature>
<accession>A0A9P1GST1</accession>
<feature type="region of interest" description="Disordered" evidence="2">
    <location>
        <begin position="851"/>
        <end position="890"/>
    </location>
</feature>
<dbReference type="SUPFAM" id="SSF53098">
    <property type="entry name" value="Ribonuclease H-like"/>
    <property type="match status" value="1"/>
</dbReference>
<feature type="compositionally biased region" description="Low complexity" evidence="2">
    <location>
        <begin position="1924"/>
        <end position="1943"/>
    </location>
</feature>
<evidence type="ECO:0000313" key="7">
    <source>
        <dbReference type="Proteomes" id="UP001152797"/>
    </source>
</evidence>
<reference evidence="6 7" key="2">
    <citation type="submission" date="2024-05" db="EMBL/GenBank/DDBJ databases">
        <authorList>
            <person name="Chen Y."/>
            <person name="Shah S."/>
            <person name="Dougan E. K."/>
            <person name="Thang M."/>
            <person name="Chan C."/>
        </authorList>
    </citation>
    <scope>NUCLEOTIDE SEQUENCE [LARGE SCALE GENOMIC DNA]</scope>
</reference>
<feature type="transmembrane region" description="Helical" evidence="3">
    <location>
        <begin position="140"/>
        <end position="161"/>
    </location>
</feature>
<dbReference type="Gene3D" id="3.30.420.10">
    <property type="entry name" value="Ribonuclease H-like superfamily/Ribonuclease H"/>
    <property type="match status" value="1"/>
</dbReference>
<dbReference type="OrthoDB" id="440387at2759"/>
<feature type="compositionally biased region" description="Low complexity" evidence="2">
    <location>
        <begin position="364"/>
        <end position="398"/>
    </location>
</feature>
<dbReference type="GO" id="GO:0003676">
    <property type="term" value="F:nucleic acid binding"/>
    <property type="evidence" value="ECO:0007669"/>
    <property type="project" value="InterPro"/>
</dbReference>
<evidence type="ECO:0000256" key="2">
    <source>
        <dbReference type="SAM" id="MobiDB-lite"/>
    </source>
</evidence>
<dbReference type="InterPro" id="IPR012337">
    <property type="entry name" value="RNaseH-like_sf"/>
</dbReference>
<feature type="compositionally biased region" description="Acidic residues" evidence="2">
    <location>
        <begin position="1477"/>
        <end position="1488"/>
    </location>
</feature>
<feature type="region of interest" description="Disordered" evidence="2">
    <location>
        <begin position="364"/>
        <end position="443"/>
    </location>
</feature>
<feature type="coiled-coil region" evidence="1">
    <location>
        <begin position="985"/>
        <end position="1012"/>
    </location>
</feature>
<keyword evidence="7" id="KW-1185">Reference proteome</keyword>
<dbReference type="EMBL" id="CAMXCT010006822">
    <property type="protein sequence ID" value="CAI4020629.1"/>
    <property type="molecule type" value="Genomic_DNA"/>
</dbReference>
<evidence type="ECO:0000259" key="4">
    <source>
        <dbReference type="PROSITE" id="PS50994"/>
    </source>
</evidence>
<dbReference type="PROSITE" id="PS50994">
    <property type="entry name" value="INTEGRASE"/>
    <property type="match status" value="1"/>
</dbReference>
<keyword evidence="1" id="KW-0175">Coiled coil</keyword>
<feature type="region of interest" description="Disordered" evidence="2">
    <location>
        <begin position="506"/>
        <end position="525"/>
    </location>
</feature>
<dbReference type="InterPro" id="IPR050951">
    <property type="entry name" value="Retrovirus_Pol_polyprotein"/>
</dbReference>
<feature type="region of interest" description="Disordered" evidence="2">
    <location>
        <begin position="1461"/>
        <end position="1509"/>
    </location>
</feature>